<feature type="region of interest" description="Disordered" evidence="2">
    <location>
        <begin position="742"/>
        <end position="771"/>
    </location>
</feature>
<protein>
    <submittedName>
        <fullName evidence="4">Uncharacterized protein</fullName>
    </submittedName>
</protein>
<comment type="caution">
    <text evidence="4">The sequence shown here is derived from an EMBL/GenBank/DDBJ whole genome shotgun (WGS) entry which is preliminary data.</text>
</comment>
<evidence type="ECO:0000256" key="1">
    <source>
        <dbReference type="SAM" id="Coils"/>
    </source>
</evidence>
<feature type="compositionally biased region" description="Basic and acidic residues" evidence="2">
    <location>
        <begin position="742"/>
        <end position="770"/>
    </location>
</feature>
<evidence type="ECO:0000256" key="2">
    <source>
        <dbReference type="SAM" id="MobiDB-lite"/>
    </source>
</evidence>
<feature type="compositionally biased region" description="Basic and acidic residues" evidence="2">
    <location>
        <begin position="167"/>
        <end position="182"/>
    </location>
</feature>
<feature type="compositionally biased region" description="Basic and acidic residues" evidence="2">
    <location>
        <begin position="960"/>
        <end position="974"/>
    </location>
</feature>
<dbReference type="EMBL" id="SDOX01000095">
    <property type="protein sequence ID" value="TFJ82725.1"/>
    <property type="molecule type" value="Genomic_DNA"/>
</dbReference>
<keyword evidence="3" id="KW-1133">Transmembrane helix</keyword>
<feature type="coiled-coil region" evidence="1">
    <location>
        <begin position="303"/>
        <end position="397"/>
    </location>
</feature>
<feature type="compositionally biased region" description="Basic and acidic residues" evidence="2">
    <location>
        <begin position="885"/>
        <end position="906"/>
    </location>
</feature>
<dbReference type="AlphaFoldDB" id="A0A4D9CZB8"/>
<feature type="region of interest" description="Disordered" evidence="2">
    <location>
        <begin position="797"/>
        <end position="842"/>
    </location>
</feature>
<feature type="compositionally biased region" description="Basic and acidic residues" evidence="2">
    <location>
        <begin position="797"/>
        <end position="830"/>
    </location>
</feature>
<feature type="compositionally biased region" description="Basic and acidic residues" evidence="2">
    <location>
        <begin position="1055"/>
        <end position="1085"/>
    </location>
</feature>
<name>A0A4D9CZB8_9STRA</name>
<keyword evidence="5" id="KW-1185">Reference proteome</keyword>
<dbReference type="OrthoDB" id="128924at2759"/>
<feature type="compositionally biased region" description="Acidic residues" evidence="2">
    <location>
        <begin position="183"/>
        <end position="201"/>
    </location>
</feature>
<keyword evidence="3" id="KW-0812">Transmembrane</keyword>
<feature type="coiled-coil region" evidence="1">
    <location>
        <begin position="427"/>
        <end position="468"/>
    </location>
</feature>
<feature type="compositionally biased region" description="Basic and acidic residues" evidence="2">
    <location>
        <begin position="202"/>
        <end position="214"/>
    </location>
</feature>
<organism evidence="4 5">
    <name type="scientific">Nannochloropsis salina CCMP1776</name>
    <dbReference type="NCBI Taxonomy" id="1027361"/>
    <lineage>
        <taxon>Eukaryota</taxon>
        <taxon>Sar</taxon>
        <taxon>Stramenopiles</taxon>
        <taxon>Ochrophyta</taxon>
        <taxon>Eustigmatophyceae</taxon>
        <taxon>Eustigmatales</taxon>
        <taxon>Monodopsidaceae</taxon>
        <taxon>Microchloropsis</taxon>
        <taxon>Microchloropsis salina</taxon>
    </lineage>
</organism>
<gene>
    <name evidence="4" type="ORF">NSK_005918</name>
</gene>
<feature type="compositionally biased region" description="Low complexity" evidence="2">
    <location>
        <begin position="111"/>
        <end position="126"/>
    </location>
</feature>
<keyword evidence="3" id="KW-0472">Membrane</keyword>
<keyword evidence="1" id="KW-0175">Coiled coil</keyword>
<feature type="region of interest" description="Disordered" evidence="2">
    <location>
        <begin position="957"/>
        <end position="997"/>
    </location>
</feature>
<evidence type="ECO:0000256" key="3">
    <source>
        <dbReference type="SAM" id="Phobius"/>
    </source>
</evidence>
<evidence type="ECO:0000313" key="4">
    <source>
        <dbReference type="EMBL" id="TFJ82725.1"/>
    </source>
</evidence>
<feature type="region of interest" description="Disordered" evidence="2">
    <location>
        <begin position="98"/>
        <end position="215"/>
    </location>
</feature>
<sequence>MKAEGTGRTADFRGRGSALKVSPSRGALSTPPSQQSLPVPKLTMIYREEKLKAQARLQARVSAAMCPTTMACYDKEEDRHHGQPLLGLGRKRSGEDAVDLDLRYSSPPSPSFSSPTFPRGTSLSASPPGPALAPARRLRTVAKEASPEGLVRTVAKEASPKGLVGTDSEKGGREVQKKKGVEESESEEWEWEGCIEEEEDGQGGREGEETDRGVPARFRHAHGTKGVWGPVRKEAWEESLGDVRREETLGALGVVLRDIFARHAGYRVELAGRPGGGVAVGGSERRGGEGEEGEKAKVVRALMEENEGKMMELEGKLRENRAAREEMQRLVEEMEEVLRVKEASLAAVTSTSSQAQSELQHSRLVQEAETQRLRQEIQTLEIRIQSLTEAAAREKDEGKEALAALRAGSRDEVMAMDEARAAAETARAAAVQDLEAMRLGMERLERRLQEEEARREGWERAARETEEGRKVAVEEEVRRKGEKEALRAAWEREKEEREAVMARIQGEREALEARCQVLERGKEEVERELVVEQAARKAGKEEGVRWRTAMEEMEAKERSLGHELMRREEEVALLRRGLEEKEEALMRREGEVETLRREMEKNEEAMMRREGEDGFFRQELEEKEATLMRREDEVESLRERMEEKEATLMRREDEMESLRERMEEKEATLMRREDEVESLRERMEEKEATLMRREDEVESLRERMEEKEATLMRREGVMERSDRAIRDREDTLQRQAEEMEAMRREAEKGEEMMRRGEEEKGEEMMRREEEVTALTGKIKEMEEALGRTEEALAATKREMEEKKEMVMGMEEERTSAREASSKALKERGRYGAETGSEATRMDLEERIASQEEKIGSLEARLQEARGWEGGAGREGWEGGEGDGEEVGRRLREVEAGREEAREEARRIKREAEWAAAEAGRAWREREEEWQVQVMRMEDARREDARVWEGKVRALEGAVMDDQKEGGREGGEEGGGKAAGQRRKGKEEEEGVKESLVRMGERVREVEEAWEEGRREEERLRLALRKETTARKALMMYLEWAGGVGLAPGALAAGGRGREGGVEGVQGRKREEGEGEEEKKETKKEEAEEEEKAVSPVAVVQAWQEKILSLEETLRNEREAHVRTWREKEEIERIGTVWWDGDEDGGGGACQGEASLVAAFWALFSRQNAPFPPREHGRENLGSLPDHMGRWWEEWEAARRDVAGRLAVLEATSAAVSAERHRWEGEGGRAGEEAGQGRSRLVLWLWMGVMVMGLMGPVGRAVVWVLGEAPRWKGYPDMVIM</sequence>
<evidence type="ECO:0000313" key="5">
    <source>
        <dbReference type="Proteomes" id="UP000355283"/>
    </source>
</evidence>
<feature type="region of interest" description="Disordered" evidence="2">
    <location>
        <begin position="1"/>
        <end position="40"/>
    </location>
</feature>
<reference evidence="4 5" key="1">
    <citation type="submission" date="2019-01" db="EMBL/GenBank/DDBJ databases">
        <title>Nuclear Genome Assembly of the Microalgal Biofuel strain Nannochloropsis salina CCMP1776.</title>
        <authorList>
            <person name="Hovde B."/>
        </authorList>
    </citation>
    <scope>NUCLEOTIDE SEQUENCE [LARGE SCALE GENOMIC DNA]</scope>
    <source>
        <strain evidence="4 5">CCMP1776</strain>
    </source>
</reference>
<feature type="region of interest" description="Disordered" evidence="2">
    <location>
        <begin position="598"/>
        <end position="617"/>
    </location>
</feature>
<feature type="transmembrane region" description="Helical" evidence="3">
    <location>
        <begin position="1242"/>
        <end position="1265"/>
    </location>
</feature>
<feature type="compositionally biased region" description="Basic and acidic residues" evidence="2">
    <location>
        <begin position="1"/>
        <end position="14"/>
    </location>
</feature>
<proteinExistence type="predicted"/>
<dbReference type="Proteomes" id="UP000355283">
    <property type="component" value="Unassembled WGS sequence"/>
</dbReference>
<accession>A0A4D9CZB8</accession>
<feature type="region of interest" description="Disordered" evidence="2">
    <location>
        <begin position="627"/>
        <end position="730"/>
    </location>
</feature>
<feature type="region of interest" description="Disordered" evidence="2">
    <location>
        <begin position="1052"/>
        <end position="1092"/>
    </location>
</feature>
<feature type="region of interest" description="Disordered" evidence="2">
    <location>
        <begin position="865"/>
        <end position="906"/>
    </location>
</feature>